<comment type="caution">
    <text evidence="2">The sequence shown here is derived from an EMBL/GenBank/DDBJ whole genome shotgun (WGS) entry which is preliminary data.</text>
</comment>
<feature type="chain" id="PRO_5040305967" evidence="1">
    <location>
        <begin position="24"/>
        <end position="100"/>
    </location>
</feature>
<sequence>MSKLLCLSLLFLVLIWCGCPVESRRRKGMPQPLKNDCKCKVTPNMKVSCPKEAMPRSSQQKLDILKCLCKKHRYEQRMDVNFRRICKKIYGDFSIPLPLT</sequence>
<dbReference type="AlphaFoldDB" id="A0A9Q1EFD5"/>
<feature type="signal peptide" evidence="1">
    <location>
        <begin position="1"/>
        <end position="23"/>
    </location>
</feature>
<proteinExistence type="predicted"/>
<protein>
    <submittedName>
        <fullName evidence="2">Uncharacterized protein</fullName>
    </submittedName>
</protein>
<dbReference type="PROSITE" id="PS51257">
    <property type="entry name" value="PROKAR_LIPOPROTEIN"/>
    <property type="match status" value="1"/>
</dbReference>
<evidence type="ECO:0000313" key="3">
    <source>
        <dbReference type="Proteomes" id="UP001152622"/>
    </source>
</evidence>
<gene>
    <name evidence="2" type="ORF">SKAU_G00367450</name>
</gene>
<organism evidence="2 3">
    <name type="scientific">Synaphobranchus kaupii</name>
    <name type="common">Kaup's arrowtooth eel</name>
    <dbReference type="NCBI Taxonomy" id="118154"/>
    <lineage>
        <taxon>Eukaryota</taxon>
        <taxon>Metazoa</taxon>
        <taxon>Chordata</taxon>
        <taxon>Craniata</taxon>
        <taxon>Vertebrata</taxon>
        <taxon>Euteleostomi</taxon>
        <taxon>Actinopterygii</taxon>
        <taxon>Neopterygii</taxon>
        <taxon>Teleostei</taxon>
        <taxon>Anguilliformes</taxon>
        <taxon>Synaphobranchidae</taxon>
        <taxon>Synaphobranchus</taxon>
    </lineage>
</organism>
<keyword evidence="3" id="KW-1185">Reference proteome</keyword>
<name>A0A9Q1EFD5_SYNKA</name>
<dbReference type="OrthoDB" id="8945468at2759"/>
<keyword evidence="1" id="KW-0732">Signal</keyword>
<reference evidence="2" key="1">
    <citation type="journal article" date="2023" name="Science">
        <title>Genome structures resolve the early diversification of teleost fishes.</title>
        <authorList>
            <person name="Parey E."/>
            <person name="Louis A."/>
            <person name="Montfort J."/>
            <person name="Bouchez O."/>
            <person name="Roques C."/>
            <person name="Iampietro C."/>
            <person name="Lluch J."/>
            <person name="Castinel A."/>
            <person name="Donnadieu C."/>
            <person name="Desvignes T."/>
            <person name="Floi Bucao C."/>
            <person name="Jouanno E."/>
            <person name="Wen M."/>
            <person name="Mejri S."/>
            <person name="Dirks R."/>
            <person name="Jansen H."/>
            <person name="Henkel C."/>
            <person name="Chen W.J."/>
            <person name="Zahm M."/>
            <person name="Cabau C."/>
            <person name="Klopp C."/>
            <person name="Thompson A.W."/>
            <person name="Robinson-Rechavi M."/>
            <person name="Braasch I."/>
            <person name="Lecointre G."/>
            <person name="Bobe J."/>
            <person name="Postlethwait J.H."/>
            <person name="Berthelot C."/>
            <person name="Roest Crollius H."/>
            <person name="Guiguen Y."/>
        </authorList>
    </citation>
    <scope>NUCLEOTIDE SEQUENCE</scope>
    <source>
        <strain evidence="2">WJC10195</strain>
    </source>
</reference>
<dbReference type="EMBL" id="JAINUF010000018">
    <property type="protein sequence ID" value="KAJ8337779.1"/>
    <property type="molecule type" value="Genomic_DNA"/>
</dbReference>
<evidence type="ECO:0000313" key="2">
    <source>
        <dbReference type="EMBL" id="KAJ8337779.1"/>
    </source>
</evidence>
<accession>A0A9Q1EFD5</accession>
<dbReference type="Proteomes" id="UP001152622">
    <property type="component" value="Chromosome 18"/>
</dbReference>
<evidence type="ECO:0000256" key="1">
    <source>
        <dbReference type="SAM" id="SignalP"/>
    </source>
</evidence>